<organism evidence="2 3">
    <name type="scientific">Synergistes jonesii</name>
    <dbReference type="NCBI Taxonomy" id="2754"/>
    <lineage>
        <taxon>Bacteria</taxon>
        <taxon>Thermotogati</taxon>
        <taxon>Synergistota</taxon>
        <taxon>Synergistia</taxon>
        <taxon>Synergistales</taxon>
        <taxon>Synergistaceae</taxon>
        <taxon>Synergistes</taxon>
    </lineage>
</organism>
<sequence>MGAPVCLEYRIEGNDFMVAGAASNNIKNTLKMLGIPSDVCRRVAVITYEAEINLVIHGGGGILKAEITEDRVEILVEDEGPGIADIEKAMTEGYSTATEQAREMGFGAGMGLPNIKRNSDIFKIESEVGRGTTLNCTVFFNKK</sequence>
<evidence type="ECO:0000259" key="1">
    <source>
        <dbReference type="Pfam" id="PF02518"/>
    </source>
</evidence>
<reference evidence="2 3" key="1">
    <citation type="submission" date="2014-04" db="EMBL/GenBank/DDBJ databases">
        <title>Draft Genome Sequence of Synergistes jonesii.</title>
        <authorList>
            <person name="Coil D.A."/>
            <person name="Eisen J.A."/>
            <person name="Holland-Moritz H.E."/>
        </authorList>
    </citation>
    <scope>NUCLEOTIDE SEQUENCE [LARGE SCALE GENOMIC DNA]</scope>
    <source>
        <strain evidence="2 3">78-1</strain>
    </source>
</reference>
<dbReference type="STRING" id="2754.EH55_05890"/>
<dbReference type="OrthoDB" id="9797578at2"/>
<dbReference type="Proteomes" id="UP000027665">
    <property type="component" value="Unassembled WGS sequence"/>
</dbReference>
<keyword evidence="3" id="KW-1185">Reference proteome</keyword>
<gene>
    <name evidence="2" type="ORF">EH55_05890</name>
</gene>
<comment type="caution">
    <text evidence="2">The sequence shown here is derived from an EMBL/GenBank/DDBJ whole genome shotgun (WGS) entry which is preliminary data.</text>
</comment>
<dbReference type="Gene3D" id="3.30.565.10">
    <property type="entry name" value="Histidine kinase-like ATPase, C-terminal domain"/>
    <property type="match status" value="1"/>
</dbReference>
<evidence type="ECO:0000313" key="2">
    <source>
        <dbReference type="EMBL" id="KEJ91914.1"/>
    </source>
</evidence>
<dbReference type="AlphaFoldDB" id="A0A073IQ75"/>
<dbReference type="InterPro" id="IPR036890">
    <property type="entry name" value="HATPase_C_sf"/>
</dbReference>
<dbReference type="SUPFAM" id="SSF55874">
    <property type="entry name" value="ATPase domain of HSP90 chaperone/DNA topoisomerase II/histidine kinase"/>
    <property type="match status" value="1"/>
</dbReference>
<name>A0A073IQ75_9BACT</name>
<dbReference type="Pfam" id="PF02518">
    <property type="entry name" value="HATPase_c"/>
    <property type="match status" value="1"/>
</dbReference>
<dbReference type="GeneID" id="90983815"/>
<protein>
    <submittedName>
        <fullName evidence="2">Anti-sigma regulatory factor</fullName>
    </submittedName>
</protein>
<feature type="domain" description="Histidine kinase/HSP90-like ATPase" evidence="1">
    <location>
        <begin position="48"/>
        <end position="138"/>
    </location>
</feature>
<proteinExistence type="predicted"/>
<dbReference type="EMBL" id="JMKI01000036">
    <property type="protein sequence ID" value="KEJ91914.1"/>
    <property type="molecule type" value="Genomic_DNA"/>
</dbReference>
<dbReference type="eggNOG" id="COG2172">
    <property type="taxonomic scope" value="Bacteria"/>
</dbReference>
<evidence type="ECO:0000313" key="3">
    <source>
        <dbReference type="Proteomes" id="UP000027665"/>
    </source>
</evidence>
<dbReference type="InterPro" id="IPR003594">
    <property type="entry name" value="HATPase_dom"/>
</dbReference>
<dbReference type="RefSeq" id="WP_037976589.1">
    <property type="nucleotide sequence ID" value="NZ_CALIAO010000008.1"/>
</dbReference>
<accession>A0A073IQ75</accession>